<dbReference type="PANTHER" id="PTHR35894">
    <property type="entry name" value="GENERAL SECRETION PATHWAY PROTEIN A-RELATED"/>
    <property type="match status" value="1"/>
</dbReference>
<proteinExistence type="predicted"/>
<evidence type="ECO:0000259" key="1">
    <source>
        <dbReference type="Pfam" id="PF13401"/>
    </source>
</evidence>
<dbReference type="GO" id="GO:0016887">
    <property type="term" value="F:ATP hydrolysis activity"/>
    <property type="evidence" value="ECO:0007669"/>
    <property type="project" value="InterPro"/>
</dbReference>
<name>G8QS69_SPHPG</name>
<dbReference type="InterPro" id="IPR049945">
    <property type="entry name" value="AAA_22"/>
</dbReference>
<dbReference type="RefSeq" id="WP_014269779.1">
    <property type="nucleotide sequence ID" value="NC_016633.1"/>
</dbReference>
<feature type="domain" description="ORC1/DEAH AAA+ ATPase" evidence="1">
    <location>
        <begin position="48"/>
        <end position="169"/>
    </location>
</feature>
<keyword evidence="3" id="KW-1185">Reference proteome</keyword>
<reference evidence="2 3" key="1">
    <citation type="submission" date="2011-11" db="EMBL/GenBank/DDBJ databases">
        <title>Complete sequence of Spirochaeta sp. grapes.</title>
        <authorList>
            <consortium name="US DOE Joint Genome Institute"/>
            <person name="Lucas S."/>
            <person name="Han J."/>
            <person name="Lapidus A."/>
            <person name="Cheng J.-F."/>
            <person name="Goodwin L."/>
            <person name="Pitluck S."/>
            <person name="Peters L."/>
            <person name="Ovchinnikova G."/>
            <person name="Munk A.C."/>
            <person name="Detter J.C."/>
            <person name="Han C."/>
            <person name="Tapia R."/>
            <person name="Land M."/>
            <person name="Hauser L."/>
            <person name="Kyrpides N."/>
            <person name="Ivanova N."/>
            <person name="Pagani I."/>
            <person name="Ritalahtilisa K."/>
            <person name="Loeffler F."/>
            <person name="Woyke T."/>
        </authorList>
    </citation>
    <scope>NUCLEOTIDE SEQUENCE [LARGE SCALE GENOMIC DNA]</scope>
    <source>
        <strain evidence="3">ATCC BAA-1885 / DSM 22778 / Grapes</strain>
    </source>
</reference>
<dbReference type="PANTHER" id="PTHR35894:SF1">
    <property type="entry name" value="PHOSPHORIBULOKINASE _ URIDINE KINASE FAMILY"/>
    <property type="match status" value="1"/>
</dbReference>
<dbReference type="InterPro" id="IPR027417">
    <property type="entry name" value="P-loop_NTPase"/>
</dbReference>
<dbReference type="Proteomes" id="UP000005632">
    <property type="component" value="Chromosome"/>
</dbReference>
<evidence type="ECO:0000313" key="2">
    <source>
        <dbReference type="EMBL" id="AEV28930.1"/>
    </source>
</evidence>
<dbReference type="SUPFAM" id="SSF52540">
    <property type="entry name" value="P-loop containing nucleoside triphosphate hydrolases"/>
    <property type="match status" value="1"/>
</dbReference>
<dbReference type="STRING" id="158190.SpiGrapes_1110"/>
<sequence length="266" mass="30064">MNTDIRTFYGFRQTPFSPDIRPDQMYLLSGMVEISKRIQFAVQNNMYFTVIGDVGAGKSTSLRYALHQLPQKSYQVIDLVGGQWGFVEVLRQCMASLGIHTRTNQPSSMLRQIHEVFDLIRNDGKRPVLFVDEAHLFQTDVFAQLHLISQQNLAKAIVMCGQDGLFEKLRNPQARPLMNRVIDGYNLRNLTQDECFGYIDHHLKVIGGCNSDIFEKPALIAIGQVSAGIPRNINSVCLLALGYGMDHGTTSISAETIRNVSRNWWE</sequence>
<organism evidence="2 3">
    <name type="scientific">Sphaerochaeta pleomorpha (strain ATCC BAA-1885 / DSM 22778 / Grapes)</name>
    <dbReference type="NCBI Taxonomy" id="158190"/>
    <lineage>
        <taxon>Bacteria</taxon>
        <taxon>Pseudomonadati</taxon>
        <taxon>Spirochaetota</taxon>
        <taxon>Spirochaetia</taxon>
        <taxon>Spirochaetales</taxon>
        <taxon>Sphaerochaetaceae</taxon>
        <taxon>Sphaerochaeta</taxon>
    </lineage>
</organism>
<protein>
    <submittedName>
        <fullName evidence="2">Type II secretory pathway, component ExeA (Predicted ATPase)</fullName>
    </submittedName>
</protein>
<dbReference type="EMBL" id="CP003155">
    <property type="protein sequence ID" value="AEV28930.1"/>
    <property type="molecule type" value="Genomic_DNA"/>
</dbReference>
<dbReference type="InterPro" id="IPR052026">
    <property type="entry name" value="ExeA_AAA_ATPase_DNA-bind"/>
</dbReference>
<dbReference type="eggNOG" id="COG3267">
    <property type="taxonomic scope" value="Bacteria"/>
</dbReference>
<dbReference type="HOGENOM" id="CLU_024125_1_0_12"/>
<dbReference type="Gene3D" id="3.40.50.300">
    <property type="entry name" value="P-loop containing nucleotide triphosphate hydrolases"/>
    <property type="match status" value="1"/>
</dbReference>
<accession>G8QS69</accession>
<dbReference type="AlphaFoldDB" id="G8QS69"/>
<gene>
    <name evidence="2" type="ordered locus">SpiGrapes_1110</name>
</gene>
<dbReference type="KEGG" id="sgp:SpiGrapes_1110"/>
<dbReference type="Pfam" id="PF13401">
    <property type="entry name" value="AAA_22"/>
    <property type="match status" value="1"/>
</dbReference>
<evidence type="ECO:0000313" key="3">
    <source>
        <dbReference type="Proteomes" id="UP000005632"/>
    </source>
</evidence>